<evidence type="ECO:0000313" key="1">
    <source>
        <dbReference type="EMBL" id="QOS70010.1"/>
    </source>
</evidence>
<sequence>MELEVRRARTDDRPATERVMREAFWNRYGPGCCEHYLLHVMRACPAYVPELDLVATVGGDVVGSSACLRSVVEGDDGVARAVLSLGPIAVLPQHQGAGAGAALIERSKDEARSLGFGALLLCGDPAYYGRRGFVPAESRGIRMADDAYAAALQACELFEGALAGAAGRYVEDAAYEVDEAAAAAYDARFPARERVVGTPSQLRFQEVAARRRDAFGR</sequence>
<dbReference type="AlphaFoldDB" id="A0A6L7IS22"/>
<dbReference type="Pfam" id="PF00583">
    <property type="entry name" value="Acetyltransf_1"/>
    <property type="match status" value="1"/>
</dbReference>
<dbReference type="CDD" id="cd04301">
    <property type="entry name" value="NAT_SF"/>
    <property type="match status" value="1"/>
</dbReference>
<proteinExistence type="predicted"/>
<dbReference type="InterPro" id="IPR016181">
    <property type="entry name" value="Acyl_CoA_acyltransferase"/>
</dbReference>
<organism evidence="1 2">
    <name type="scientific">Eggerthella guodeyinii</name>
    <dbReference type="NCBI Taxonomy" id="2690837"/>
    <lineage>
        <taxon>Bacteria</taxon>
        <taxon>Bacillati</taxon>
        <taxon>Actinomycetota</taxon>
        <taxon>Coriobacteriia</taxon>
        <taxon>Eggerthellales</taxon>
        <taxon>Eggerthellaceae</taxon>
        <taxon>Eggerthella</taxon>
    </lineage>
</organism>
<reference evidence="1 2" key="1">
    <citation type="submission" date="2020-10" db="EMBL/GenBank/DDBJ databases">
        <title>Eggerthella sp. nov., isolated from human feces.</title>
        <authorList>
            <person name="Yajun G."/>
        </authorList>
    </citation>
    <scope>NUCLEOTIDE SEQUENCE [LARGE SCALE GENOMIC DNA]</scope>
    <source>
        <strain evidence="1 2">HF-1101</strain>
    </source>
</reference>
<name>A0A6L7IS22_9ACTN</name>
<dbReference type="SUPFAM" id="SSF55729">
    <property type="entry name" value="Acyl-CoA N-acyltransferases (Nat)"/>
    <property type="match status" value="1"/>
</dbReference>
<dbReference type="Proteomes" id="UP000478463">
    <property type="component" value="Chromosome"/>
</dbReference>
<dbReference type="GO" id="GO:0016747">
    <property type="term" value="F:acyltransferase activity, transferring groups other than amino-acyl groups"/>
    <property type="evidence" value="ECO:0007669"/>
    <property type="project" value="InterPro"/>
</dbReference>
<dbReference type="InterPro" id="IPR000182">
    <property type="entry name" value="GNAT_dom"/>
</dbReference>
<protein>
    <submittedName>
        <fullName evidence="1">N-acetyltransferase</fullName>
    </submittedName>
</protein>
<dbReference type="KEGG" id="egd:GS424_010220"/>
<evidence type="ECO:0000313" key="2">
    <source>
        <dbReference type="Proteomes" id="UP000478463"/>
    </source>
</evidence>
<dbReference type="EMBL" id="CP063310">
    <property type="protein sequence ID" value="QOS70010.1"/>
    <property type="molecule type" value="Genomic_DNA"/>
</dbReference>
<keyword evidence="1" id="KW-0808">Transferase</keyword>
<dbReference type="Gene3D" id="3.40.630.30">
    <property type="match status" value="1"/>
</dbReference>
<gene>
    <name evidence="1" type="ORF">GS424_010220</name>
</gene>
<dbReference type="PROSITE" id="PS51186">
    <property type="entry name" value="GNAT"/>
    <property type="match status" value="1"/>
</dbReference>
<accession>A0A6L7IS22</accession>